<feature type="compositionally biased region" description="Low complexity" evidence="2">
    <location>
        <begin position="310"/>
        <end position="331"/>
    </location>
</feature>
<evidence type="ECO:0000256" key="1">
    <source>
        <dbReference type="SAM" id="Coils"/>
    </source>
</evidence>
<feature type="compositionally biased region" description="Low complexity" evidence="2">
    <location>
        <begin position="1004"/>
        <end position="1035"/>
    </location>
</feature>
<feature type="compositionally biased region" description="Acidic residues" evidence="2">
    <location>
        <begin position="230"/>
        <end position="239"/>
    </location>
</feature>
<feature type="region of interest" description="Disordered" evidence="2">
    <location>
        <begin position="25"/>
        <end position="122"/>
    </location>
</feature>
<sequence length="1252" mass="134997">MTVAEPANEDFVVRQRLDAFKLGKSFSTAAPGAPRPAHRHQRSHSRNTSISSSSSISHSSLASSRSSGLQDLSGFSFGGSISSSASTTSSLASSTSTSAPPPTTKRNSHHRRRSSVSTRHESAELMGVTLPELPPSSSDHNVNFGDKDSIRRRALWALEGKPDVAFTKVEIPELSTPDVEKMMFDFSSKSSFSGGSSASFGNSLMGNKRDSFKLLPPSGSSKDQLHTLVEEEEEDEEDEPVSRVETAEQLSSPISADKETVSAAEEPTQVAPLPSAALNKATLGKPRPATLNLRPLSLVAETLGTSAVQGLPTPSLSPSPRTGLRSLSLSPASSGDESSKENQPVNRSSFILNNARRPALNLKTASIDSSVSSGDESKPFRRSSISYRNSSINAAGLPTPEMTPTFTRRYSLAESNKGVEEEFFLGSHQQQSSCKPLSASEQQFLLKSHNALVARITDLERALSRRTSLGSYSSSSRPSSILSDSTSFSEKSNSPIPGEPSDEMLTFIRDLKAERDELKKDVEGWRTRVNDLDRKHALLAKRVETERWEAWAARSRVGILESEKAALEKRVEALDQSLADLEADKDNLEIRNRELQSQNEAKAKRVEELEAQLKQVKEELEKERLLHQQQVAAIRSANLDADLLATPTPQVFQPQPNSSLSPVNLGLGLVDDQPTFAFTLNAVPEGDEDSYSEEDNGLGRYEDEEDYDESYEASSSYGSSDEFSQRSGNPFIRKESPTSPLTPSYAQFDDVSIASPASLTFGRSQASPPPVPARPDALRDSELAFNWTFPRAQPAAKVESHQPKPSVDRFFNCLDESEDSDDSAPASPISFNYEQSKDMFASGFRFAVQDDTPFFLPPGIGTVVEEHTAKLSTVAEEDEEDEYIEDDEDMFGEAGGIRITFTPPDEVEEPEEPPQIQVSSPVKAPSTPPVLPVLNFGSGDEEEEDFFSLPSTVSKEVETEGRPVAQPAAAQPEITLTSVGQPSAPPTPVTHSSATSCTSPKVTSPSSIPRPISRQSNKSQGSASSSPHSPPLAFSVFATPPTKRGGTTPSFIPQSVTSPSPVRTASSQKSKIAIAAPTFIRPPNRKPTVPTAPAAKPQGTSRNANGSTLTAKPATRTFADSSPLPEPKPMTPPHRAFDLEFQMATEVATQGSDVTTASCVAPPSGSSSLASIITAPLPTNLLSSVLLWSWSSRPAPIPSGSSSTATSVPSRKPSFVSREKQLSKLKFRLEQESVLGVASHYRRCDKDNLVIL</sequence>
<dbReference type="RefSeq" id="XP_001837317.2">
    <property type="nucleotide sequence ID" value="XM_001837265.2"/>
</dbReference>
<dbReference type="GeneID" id="6013874"/>
<evidence type="ECO:0000313" key="4">
    <source>
        <dbReference type="Proteomes" id="UP000001861"/>
    </source>
</evidence>
<feature type="compositionally biased region" description="Polar residues" evidence="2">
    <location>
        <begin position="755"/>
        <end position="766"/>
    </location>
</feature>
<dbReference type="AlphaFoldDB" id="A8NY00"/>
<dbReference type="KEGG" id="cci:CC1G_00453"/>
<feature type="compositionally biased region" description="Low complexity" evidence="2">
    <location>
        <begin position="467"/>
        <end position="487"/>
    </location>
</feature>
<reference evidence="3 4" key="1">
    <citation type="journal article" date="2010" name="Proc. Natl. Acad. Sci. U.S.A.">
        <title>Insights into evolution of multicellular fungi from the assembled chromosomes of the mushroom Coprinopsis cinerea (Coprinus cinereus).</title>
        <authorList>
            <person name="Stajich J.E."/>
            <person name="Wilke S.K."/>
            <person name="Ahren D."/>
            <person name="Au C.H."/>
            <person name="Birren B.W."/>
            <person name="Borodovsky M."/>
            <person name="Burns C."/>
            <person name="Canback B."/>
            <person name="Casselton L.A."/>
            <person name="Cheng C.K."/>
            <person name="Deng J."/>
            <person name="Dietrich F.S."/>
            <person name="Fargo D.C."/>
            <person name="Farman M.L."/>
            <person name="Gathman A.C."/>
            <person name="Goldberg J."/>
            <person name="Guigo R."/>
            <person name="Hoegger P.J."/>
            <person name="Hooker J.B."/>
            <person name="Huggins A."/>
            <person name="James T.Y."/>
            <person name="Kamada T."/>
            <person name="Kilaru S."/>
            <person name="Kodira C."/>
            <person name="Kues U."/>
            <person name="Kupfer D."/>
            <person name="Kwan H.S."/>
            <person name="Lomsadze A."/>
            <person name="Li W."/>
            <person name="Lilly W.W."/>
            <person name="Ma L.J."/>
            <person name="Mackey A.J."/>
            <person name="Manning G."/>
            <person name="Martin F."/>
            <person name="Muraguchi H."/>
            <person name="Natvig D.O."/>
            <person name="Palmerini H."/>
            <person name="Ramesh M.A."/>
            <person name="Rehmeyer C.J."/>
            <person name="Roe B.A."/>
            <person name="Shenoy N."/>
            <person name="Stanke M."/>
            <person name="Ter-Hovhannisyan V."/>
            <person name="Tunlid A."/>
            <person name="Velagapudi R."/>
            <person name="Vision T.J."/>
            <person name="Zeng Q."/>
            <person name="Zolan M.E."/>
            <person name="Pukkila P.J."/>
        </authorList>
    </citation>
    <scope>NUCLEOTIDE SEQUENCE [LARGE SCALE GENOMIC DNA]</scope>
    <source>
        <strain evidence="4">Okayama-7 / 130 / ATCC MYA-4618 / FGSC 9003</strain>
    </source>
</reference>
<dbReference type="HOGENOM" id="CLU_004656_0_0_1"/>
<feature type="region of interest" description="Disordered" evidence="2">
    <location>
        <begin position="681"/>
        <end position="779"/>
    </location>
</feature>
<dbReference type="eggNOG" id="ENOG502R0ZM">
    <property type="taxonomic scope" value="Eukaryota"/>
</dbReference>
<keyword evidence="4" id="KW-1185">Reference proteome</keyword>
<feature type="compositionally biased region" description="Acidic residues" evidence="2">
    <location>
        <begin position="685"/>
        <end position="711"/>
    </location>
</feature>
<dbReference type="OMA" id="VSEQHFL"/>
<keyword evidence="1" id="KW-0175">Coiled coil</keyword>
<dbReference type="STRING" id="240176.A8NY00"/>
<feature type="compositionally biased region" description="Polar residues" evidence="2">
    <location>
        <begin position="332"/>
        <end position="352"/>
    </location>
</feature>
<dbReference type="EMBL" id="AACS02000005">
    <property type="protein sequence ID" value="EAU84934.2"/>
    <property type="molecule type" value="Genomic_DNA"/>
</dbReference>
<feature type="region of interest" description="Disordered" evidence="2">
    <location>
        <begin position="211"/>
        <end position="276"/>
    </location>
</feature>
<feature type="compositionally biased region" description="Low complexity" evidence="2">
    <location>
        <begin position="1065"/>
        <end position="1076"/>
    </location>
</feature>
<dbReference type="Gene3D" id="1.10.287.1490">
    <property type="match status" value="1"/>
</dbReference>
<feature type="region of interest" description="Disordered" evidence="2">
    <location>
        <begin position="902"/>
        <end position="1134"/>
    </location>
</feature>
<feature type="compositionally biased region" description="Polar residues" evidence="2">
    <location>
        <begin position="1098"/>
        <end position="1110"/>
    </location>
</feature>
<comment type="caution">
    <text evidence="3">The sequence shown here is derived from an EMBL/GenBank/DDBJ whole genome shotgun (WGS) entry which is preliminary data.</text>
</comment>
<dbReference type="VEuPathDB" id="FungiDB:CC1G_00453"/>
<dbReference type="Proteomes" id="UP000001861">
    <property type="component" value="Unassembled WGS sequence"/>
</dbReference>
<feature type="compositionally biased region" description="Polar residues" evidence="2">
    <location>
        <begin position="1045"/>
        <end position="1064"/>
    </location>
</feature>
<feature type="region of interest" description="Disordered" evidence="2">
    <location>
        <begin position="467"/>
        <end position="502"/>
    </location>
</feature>
<feature type="region of interest" description="Disordered" evidence="2">
    <location>
        <begin position="308"/>
        <end position="352"/>
    </location>
</feature>
<evidence type="ECO:0000313" key="3">
    <source>
        <dbReference type="EMBL" id="EAU84934.2"/>
    </source>
</evidence>
<name>A8NY00_COPC7</name>
<protein>
    <submittedName>
        <fullName evidence="3">Uncharacterized protein</fullName>
    </submittedName>
</protein>
<organism evidence="3 4">
    <name type="scientific">Coprinopsis cinerea (strain Okayama-7 / 130 / ATCC MYA-4618 / FGSC 9003)</name>
    <name type="common">Inky cap fungus</name>
    <name type="synonym">Hormographiella aspergillata</name>
    <dbReference type="NCBI Taxonomy" id="240176"/>
    <lineage>
        <taxon>Eukaryota</taxon>
        <taxon>Fungi</taxon>
        <taxon>Dikarya</taxon>
        <taxon>Basidiomycota</taxon>
        <taxon>Agaricomycotina</taxon>
        <taxon>Agaricomycetes</taxon>
        <taxon>Agaricomycetidae</taxon>
        <taxon>Agaricales</taxon>
        <taxon>Agaricineae</taxon>
        <taxon>Psathyrellaceae</taxon>
        <taxon>Coprinopsis</taxon>
    </lineage>
</organism>
<dbReference type="OrthoDB" id="2528184at2759"/>
<proteinExistence type="predicted"/>
<dbReference type="InParanoid" id="A8NY00"/>
<gene>
    <name evidence="3" type="ORF">CC1G_00453</name>
</gene>
<feature type="compositionally biased region" description="Low complexity" evidence="2">
    <location>
        <begin position="1086"/>
        <end position="1097"/>
    </location>
</feature>
<accession>A8NY00</accession>
<feature type="compositionally biased region" description="Polar residues" evidence="2">
    <location>
        <begin position="989"/>
        <end position="1003"/>
    </location>
</feature>
<feature type="compositionally biased region" description="Low complexity" evidence="2">
    <location>
        <begin position="46"/>
        <end position="98"/>
    </location>
</feature>
<feature type="compositionally biased region" description="Low complexity" evidence="2">
    <location>
        <begin position="712"/>
        <end position="722"/>
    </location>
</feature>
<evidence type="ECO:0000256" key="2">
    <source>
        <dbReference type="SAM" id="MobiDB-lite"/>
    </source>
</evidence>
<feature type="coiled-coil region" evidence="1">
    <location>
        <begin position="508"/>
        <end position="637"/>
    </location>
</feature>
<feature type="compositionally biased region" description="Basic residues" evidence="2">
    <location>
        <begin position="36"/>
        <end position="45"/>
    </location>
</feature>